<keyword evidence="3" id="KW-1185">Reference proteome</keyword>
<organism evidence="2 3">
    <name type="scientific">Sphaerobolus stellatus (strain SS14)</name>
    <dbReference type="NCBI Taxonomy" id="990650"/>
    <lineage>
        <taxon>Eukaryota</taxon>
        <taxon>Fungi</taxon>
        <taxon>Dikarya</taxon>
        <taxon>Basidiomycota</taxon>
        <taxon>Agaricomycotina</taxon>
        <taxon>Agaricomycetes</taxon>
        <taxon>Phallomycetidae</taxon>
        <taxon>Geastrales</taxon>
        <taxon>Sphaerobolaceae</taxon>
        <taxon>Sphaerobolus</taxon>
    </lineage>
</organism>
<gene>
    <name evidence="2" type="ORF">M422DRAFT_49328</name>
</gene>
<dbReference type="InterPro" id="IPR029045">
    <property type="entry name" value="ClpP/crotonase-like_dom_sf"/>
</dbReference>
<evidence type="ECO:0000313" key="2">
    <source>
        <dbReference type="EMBL" id="KIJ40196.1"/>
    </source>
</evidence>
<proteinExistence type="inferred from homology"/>
<dbReference type="InterPro" id="IPR001753">
    <property type="entry name" value="Enoyl-CoA_hydra/iso"/>
</dbReference>
<protein>
    <recommendedName>
        <fullName evidence="4">Enoyl-CoA hydratase</fullName>
    </recommendedName>
</protein>
<reference evidence="2 3" key="1">
    <citation type="submission" date="2014-06" db="EMBL/GenBank/DDBJ databases">
        <title>Evolutionary Origins and Diversification of the Mycorrhizal Mutualists.</title>
        <authorList>
            <consortium name="DOE Joint Genome Institute"/>
            <consortium name="Mycorrhizal Genomics Consortium"/>
            <person name="Kohler A."/>
            <person name="Kuo A."/>
            <person name="Nagy L.G."/>
            <person name="Floudas D."/>
            <person name="Copeland A."/>
            <person name="Barry K.W."/>
            <person name="Cichocki N."/>
            <person name="Veneault-Fourrey C."/>
            <person name="LaButti K."/>
            <person name="Lindquist E.A."/>
            <person name="Lipzen A."/>
            <person name="Lundell T."/>
            <person name="Morin E."/>
            <person name="Murat C."/>
            <person name="Riley R."/>
            <person name="Ohm R."/>
            <person name="Sun H."/>
            <person name="Tunlid A."/>
            <person name="Henrissat B."/>
            <person name="Grigoriev I.V."/>
            <person name="Hibbett D.S."/>
            <person name="Martin F."/>
        </authorList>
    </citation>
    <scope>NUCLEOTIDE SEQUENCE [LARGE SCALE GENOMIC DNA]</scope>
    <source>
        <strain evidence="2 3">SS14</strain>
    </source>
</reference>
<dbReference type="OrthoDB" id="2018133at2759"/>
<evidence type="ECO:0000256" key="1">
    <source>
        <dbReference type="ARBA" id="ARBA00005254"/>
    </source>
</evidence>
<dbReference type="Gene3D" id="3.90.226.10">
    <property type="entry name" value="2-enoyl-CoA Hydratase, Chain A, domain 1"/>
    <property type="match status" value="1"/>
</dbReference>
<comment type="similarity">
    <text evidence="1">Belongs to the enoyl-CoA hydratase/isomerase family.</text>
</comment>
<dbReference type="SUPFAM" id="SSF52096">
    <property type="entry name" value="ClpP/crotonase"/>
    <property type="match status" value="1"/>
</dbReference>
<dbReference type="PANTHER" id="PTHR43684:SF4">
    <property type="entry name" value="ENOYL-COA HYDRATASE_ISOMERASE FAMILY PROTEIN (AFU_ORTHOLOGUE AFUA_1G01890)"/>
    <property type="match status" value="1"/>
</dbReference>
<evidence type="ECO:0008006" key="4">
    <source>
        <dbReference type="Google" id="ProtNLM"/>
    </source>
</evidence>
<dbReference type="Pfam" id="PF00378">
    <property type="entry name" value="ECH_1"/>
    <property type="match status" value="1"/>
</dbReference>
<sequence>MSTTKYENIRVDIDKHVALVTLSRPKAHNAWTHYMKEELIDAYSALEKEPSVHVIVITGDPAGKVFCAGADLSLGDFKDDSTNETQVRDGGGQFGLTVLRSRKITIAAINGSAAGIGITQTLPMDIRIAWADAKIVFPFVRRGIIPEATSTYLLPKLIGRSRALSIFLQGVPHPASSPLYTGLFTHILPKKEDVLPFTLKFAHELADNVSPMSVAFTKALVIGGGGSAHEQHLLDSRGMYVTGNGSDAREGVKAFLEKRPPSFAHYNTATLPDWLRGKDSAKL</sequence>
<dbReference type="AlphaFoldDB" id="A0A0C9VQM0"/>
<dbReference type="Gene3D" id="1.10.12.10">
    <property type="entry name" value="Lyase 2-enoyl-coa Hydratase, Chain A, domain 2"/>
    <property type="match status" value="1"/>
</dbReference>
<accession>A0A0C9VQM0</accession>
<dbReference type="HOGENOM" id="CLU_009834_7_2_1"/>
<name>A0A0C9VQM0_SPHS4</name>
<dbReference type="PANTHER" id="PTHR43684">
    <property type="match status" value="1"/>
</dbReference>
<evidence type="ECO:0000313" key="3">
    <source>
        <dbReference type="Proteomes" id="UP000054279"/>
    </source>
</evidence>
<dbReference type="CDD" id="cd06558">
    <property type="entry name" value="crotonase-like"/>
    <property type="match status" value="1"/>
</dbReference>
<dbReference type="EMBL" id="KN837146">
    <property type="protein sequence ID" value="KIJ40196.1"/>
    <property type="molecule type" value="Genomic_DNA"/>
</dbReference>
<dbReference type="InterPro" id="IPR051053">
    <property type="entry name" value="ECH/Chromodomain_protein"/>
</dbReference>
<dbReference type="Proteomes" id="UP000054279">
    <property type="component" value="Unassembled WGS sequence"/>
</dbReference>
<dbReference type="InterPro" id="IPR014748">
    <property type="entry name" value="Enoyl-CoA_hydra_C"/>
</dbReference>